<gene>
    <name evidence="1" type="ORF">MSG28_004078</name>
</gene>
<protein>
    <submittedName>
        <fullName evidence="1">Uncharacterized protein</fullName>
    </submittedName>
</protein>
<organism evidence="1 2">
    <name type="scientific">Choristoneura fumiferana</name>
    <name type="common">Spruce budworm moth</name>
    <name type="synonym">Archips fumiferana</name>
    <dbReference type="NCBI Taxonomy" id="7141"/>
    <lineage>
        <taxon>Eukaryota</taxon>
        <taxon>Metazoa</taxon>
        <taxon>Ecdysozoa</taxon>
        <taxon>Arthropoda</taxon>
        <taxon>Hexapoda</taxon>
        <taxon>Insecta</taxon>
        <taxon>Pterygota</taxon>
        <taxon>Neoptera</taxon>
        <taxon>Endopterygota</taxon>
        <taxon>Lepidoptera</taxon>
        <taxon>Glossata</taxon>
        <taxon>Ditrysia</taxon>
        <taxon>Tortricoidea</taxon>
        <taxon>Tortricidae</taxon>
        <taxon>Tortricinae</taxon>
        <taxon>Choristoneura</taxon>
    </lineage>
</organism>
<accession>A0ACC0KHC2</accession>
<proteinExistence type="predicted"/>
<evidence type="ECO:0000313" key="2">
    <source>
        <dbReference type="Proteomes" id="UP001064048"/>
    </source>
</evidence>
<evidence type="ECO:0000313" key="1">
    <source>
        <dbReference type="EMBL" id="KAI8435869.1"/>
    </source>
</evidence>
<sequence>MRYTRFNASRSKKILGLVTKDSAAERETDTEKPKADSPLPATCTFGDAEWAALEGIVDEELSSDRNLATPNFSLLEATVEKSPIAINSDKESFILSSSENTPVPSPLEDFDISIQSQTEHNSNIRSTVSPLTPMPTEPEKLSTPTTGSPGPIASVSSLITVSECDSPSSTTSLNQKRRSTFKANPGKKRKRCEDKWRDTKRKLLLNSGQEYMTRKGKVKEEKKLKPVCRSTCKLKCYDKFDTDTRQRILTNFWKLGDHTQQWEYINKFTERQQKKSVTTEGSSRRQHTTKYFLPLSLPSNVSDQQCLPYDPVQVCLRTFLNTLCITDQMVRTAQAKLSREGITLPDERGKHPNHLVVITAEMVKSVCEHVSSFQPVPSHYTRESSSKLYLDNKLSFKKMFSLYKEWDQLQNYDSKALTLRQYTDIVNEHMNVGFYVPKKDICDKCHAFSNEANPTEDQISAQSQHIENKKNAREFKADDKIVAQNSPEIVCATFDFQKILNCPHGDVGLLYYKRKLSIYNFTIFDLANKEGFCYMWTECTAKRGANEVSSCLSIFIKTLIDKGAKRFLFWSDNCSGQNRNRVVYSTYMFLSKKYNVDITHRFLERGHTQNEGDSVHALIEKESKGKMIFTPDQWYALVRWAKTTGKPYNVIELTQQDVFDYKPLLDERNWKRDTTNINVMWNKVKEVRVEKDAPNCLFFKYDLKGEQFCLNTVITTRRRGKIMNDDVELKMAYGNPLTITDAKYKDLISLCQSGVIPKEYHTFFKNINYSANIGDNSDDSD</sequence>
<dbReference type="Proteomes" id="UP001064048">
    <property type="component" value="Chromosome 6"/>
</dbReference>
<name>A0ACC0KHC2_CHOFU</name>
<reference evidence="1 2" key="1">
    <citation type="journal article" date="2022" name="Genome Biol. Evol.">
        <title>The Spruce Budworm Genome: Reconstructing the Evolutionary History of Antifreeze Proteins.</title>
        <authorList>
            <person name="Beliveau C."/>
            <person name="Gagne P."/>
            <person name="Picq S."/>
            <person name="Vernygora O."/>
            <person name="Keeling C.I."/>
            <person name="Pinkney K."/>
            <person name="Doucet D."/>
            <person name="Wen F."/>
            <person name="Johnston J.S."/>
            <person name="Maaroufi H."/>
            <person name="Boyle B."/>
            <person name="Laroche J."/>
            <person name="Dewar K."/>
            <person name="Juretic N."/>
            <person name="Blackburn G."/>
            <person name="Nisole A."/>
            <person name="Brunet B."/>
            <person name="Brandao M."/>
            <person name="Lumley L."/>
            <person name="Duan J."/>
            <person name="Quan G."/>
            <person name="Lucarotti C.J."/>
            <person name="Roe A.D."/>
            <person name="Sperling F.A.H."/>
            <person name="Levesque R.C."/>
            <person name="Cusson M."/>
        </authorList>
    </citation>
    <scope>NUCLEOTIDE SEQUENCE [LARGE SCALE GENOMIC DNA]</scope>
    <source>
        <strain evidence="1">Glfc:IPQL:Cfum</strain>
    </source>
</reference>
<comment type="caution">
    <text evidence="1">The sequence shown here is derived from an EMBL/GenBank/DDBJ whole genome shotgun (WGS) entry which is preliminary data.</text>
</comment>
<dbReference type="EMBL" id="CM046106">
    <property type="protein sequence ID" value="KAI8435869.1"/>
    <property type="molecule type" value="Genomic_DNA"/>
</dbReference>
<keyword evidence="2" id="KW-1185">Reference proteome</keyword>